<dbReference type="InterPro" id="IPR043129">
    <property type="entry name" value="ATPase_NBD"/>
</dbReference>
<dbReference type="GO" id="GO:0005829">
    <property type="term" value="C:cytosol"/>
    <property type="evidence" value="ECO:0007669"/>
    <property type="project" value="TreeGrafter"/>
</dbReference>
<dbReference type="SUPFAM" id="SSF53067">
    <property type="entry name" value="Actin-like ATPase domain"/>
    <property type="match status" value="2"/>
</dbReference>
<evidence type="ECO:0000313" key="2">
    <source>
        <dbReference type="EMBL" id="PKR76531.1"/>
    </source>
</evidence>
<evidence type="ECO:0000313" key="3">
    <source>
        <dbReference type="Proteomes" id="UP000243524"/>
    </source>
</evidence>
<dbReference type="RefSeq" id="WP_101332855.1">
    <property type="nucleotide sequence ID" value="NZ_PJNH01000006.1"/>
</dbReference>
<dbReference type="GO" id="GO:0016740">
    <property type="term" value="F:transferase activity"/>
    <property type="evidence" value="ECO:0007669"/>
    <property type="project" value="UniProtKB-KW"/>
</dbReference>
<feature type="domain" description="Gcp-like" evidence="1">
    <location>
        <begin position="31"/>
        <end position="224"/>
    </location>
</feature>
<dbReference type="CDD" id="cd24032">
    <property type="entry name" value="ASKHA_NBD_TsaB"/>
    <property type="match status" value="1"/>
</dbReference>
<dbReference type="PANTHER" id="PTHR11735:SF11">
    <property type="entry name" value="TRNA THREONYLCARBAMOYLADENOSINE BIOSYNTHESIS PROTEIN TSAB"/>
    <property type="match status" value="1"/>
</dbReference>
<comment type="caution">
    <text evidence="2">The sequence shown here is derived from an EMBL/GenBank/DDBJ whole genome shotgun (WGS) entry which is preliminary data.</text>
</comment>
<dbReference type="OrthoDB" id="9784166at2"/>
<evidence type="ECO:0000259" key="1">
    <source>
        <dbReference type="Pfam" id="PF00814"/>
    </source>
</evidence>
<protein>
    <submittedName>
        <fullName evidence="2">tRNA (Adenosine(37)-N6)-threonylcarbamoyltransferase complex dimerization subunit type 1 TsaB</fullName>
    </submittedName>
</protein>
<dbReference type="PANTHER" id="PTHR11735">
    <property type="entry name" value="TRNA N6-ADENOSINE THREONYLCARBAMOYLTRANSFERASE"/>
    <property type="match status" value="1"/>
</dbReference>
<dbReference type="Pfam" id="PF00814">
    <property type="entry name" value="TsaD"/>
    <property type="match status" value="1"/>
</dbReference>
<name>A0A2I0QQD3_9BACI</name>
<dbReference type="InterPro" id="IPR000905">
    <property type="entry name" value="Gcp-like_dom"/>
</dbReference>
<reference evidence="2 3" key="1">
    <citation type="submission" date="2017-06" db="EMBL/GenBank/DDBJ databases">
        <title>the draft geome sequence of Illustriluteabacillus marina B3227.</title>
        <authorList>
            <person name="He R.-H."/>
            <person name="Du Z.-J."/>
        </authorList>
    </citation>
    <scope>NUCLEOTIDE SEQUENCE [LARGE SCALE GENOMIC DNA]</scope>
    <source>
        <strain evidence="2 3">B3227</strain>
    </source>
</reference>
<keyword evidence="2" id="KW-0808">Transferase</keyword>
<dbReference type="InterPro" id="IPR022496">
    <property type="entry name" value="T6A_TsaB"/>
</dbReference>
<dbReference type="AlphaFoldDB" id="A0A2I0QQD3"/>
<organism evidence="2 3">
    <name type="scientific">Halalkalibacillus sediminis</name>
    <dbReference type="NCBI Taxonomy" id="2018042"/>
    <lineage>
        <taxon>Bacteria</taxon>
        <taxon>Bacillati</taxon>
        <taxon>Bacillota</taxon>
        <taxon>Bacilli</taxon>
        <taxon>Bacillales</taxon>
        <taxon>Bacillaceae</taxon>
        <taxon>Halalkalibacillus</taxon>
    </lineage>
</organism>
<dbReference type="EMBL" id="PJNH01000006">
    <property type="protein sequence ID" value="PKR76531.1"/>
    <property type="molecule type" value="Genomic_DNA"/>
</dbReference>
<dbReference type="Gene3D" id="3.30.420.40">
    <property type="match status" value="2"/>
</dbReference>
<sequence>MNILAIDTSNQPMSVAITSDNTLLAEWTVNVKRNHSIQLMPAIEMVMKDVNLKPADIDKIVVADGPGSYTALRIAMTTAKTLAWTLQIPIVGISSLRTLASNFMHSQELICPFFDARRGNVFTGLYQSEGDDMKAVIEDQNIAMEDWLGQLKEYNQPIRFVTPQGENFDELINEHFGEHAVIVKDYSRVPRASQLAWLGKDEQEAPVHLIQPEYHRVTEAEANWIKKNQEHGSNG</sequence>
<dbReference type="GO" id="GO:0002949">
    <property type="term" value="P:tRNA threonylcarbamoyladenosine modification"/>
    <property type="evidence" value="ECO:0007669"/>
    <property type="project" value="InterPro"/>
</dbReference>
<accession>A0A2I0QQD3</accession>
<proteinExistence type="predicted"/>
<dbReference type="NCBIfam" id="TIGR03725">
    <property type="entry name" value="T6A_YeaZ"/>
    <property type="match status" value="1"/>
</dbReference>
<dbReference type="Proteomes" id="UP000243524">
    <property type="component" value="Unassembled WGS sequence"/>
</dbReference>
<keyword evidence="3" id="KW-1185">Reference proteome</keyword>
<gene>
    <name evidence="2" type="primary">tsaB</name>
    <name evidence="2" type="ORF">CEY16_14890</name>
</gene>